<organism evidence="8 9">
    <name type="scientific">Aspergillus tanneri</name>
    <dbReference type="NCBI Taxonomy" id="1220188"/>
    <lineage>
        <taxon>Eukaryota</taxon>
        <taxon>Fungi</taxon>
        <taxon>Dikarya</taxon>
        <taxon>Ascomycota</taxon>
        <taxon>Pezizomycotina</taxon>
        <taxon>Eurotiomycetes</taxon>
        <taxon>Eurotiomycetidae</taxon>
        <taxon>Eurotiales</taxon>
        <taxon>Aspergillaceae</taxon>
        <taxon>Aspergillus</taxon>
        <taxon>Aspergillus subgen. Circumdati</taxon>
    </lineage>
</organism>
<dbReference type="EMBL" id="QUQM01000004">
    <property type="protein sequence ID" value="KAA8647497.1"/>
    <property type="molecule type" value="Genomic_DNA"/>
</dbReference>
<dbReference type="PROSITE" id="PS00886">
    <property type="entry name" value="ILVD_EDD_1"/>
    <property type="match status" value="1"/>
</dbReference>
<protein>
    <recommendedName>
        <fullName evidence="10">Dihydroxy-acid dehydratase ilv3</fullName>
    </recommendedName>
</protein>
<dbReference type="SUPFAM" id="SSF52016">
    <property type="entry name" value="LeuD/IlvD-like"/>
    <property type="match status" value="1"/>
</dbReference>
<dbReference type="RefSeq" id="XP_033426858.1">
    <property type="nucleotide sequence ID" value="XM_033570826.1"/>
</dbReference>
<dbReference type="AlphaFoldDB" id="A0A5M9MYK4"/>
<evidence type="ECO:0000256" key="3">
    <source>
        <dbReference type="ARBA" id="ARBA00023004"/>
    </source>
</evidence>
<dbReference type="PANTHER" id="PTHR43183">
    <property type="entry name" value="HYPOTHETICAL DIHYDROXYACID DEHYDRATASE (EUROFUNG)-RELATED"/>
    <property type="match status" value="1"/>
</dbReference>
<feature type="domain" description="Dihydroxy-acid/6-phosphogluconate dehydratase N-terminal" evidence="6">
    <location>
        <begin position="94"/>
        <end position="407"/>
    </location>
</feature>
<dbReference type="GO" id="GO:0016836">
    <property type="term" value="F:hydro-lyase activity"/>
    <property type="evidence" value="ECO:0007669"/>
    <property type="project" value="UniProtKB-ARBA"/>
</dbReference>
<dbReference type="SUPFAM" id="SSF143975">
    <property type="entry name" value="IlvD/EDD N-terminal domain-like"/>
    <property type="match status" value="1"/>
</dbReference>
<evidence type="ECO:0000313" key="9">
    <source>
        <dbReference type="Proteomes" id="UP000324241"/>
    </source>
</evidence>
<keyword evidence="4" id="KW-0411">Iron-sulfur</keyword>
<evidence type="ECO:0000256" key="1">
    <source>
        <dbReference type="ARBA" id="ARBA00006486"/>
    </source>
</evidence>
<dbReference type="Gene3D" id="3.50.30.80">
    <property type="entry name" value="IlvD/EDD C-terminal domain-like"/>
    <property type="match status" value="1"/>
</dbReference>
<dbReference type="Pfam" id="PF00920">
    <property type="entry name" value="ILVD_EDD_N"/>
    <property type="match status" value="1"/>
</dbReference>
<evidence type="ECO:0008006" key="10">
    <source>
        <dbReference type="Google" id="ProtNLM"/>
    </source>
</evidence>
<reference evidence="8 9" key="1">
    <citation type="submission" date="2019-08" db="EMBL/GenBank/DDBJ databases">
        <title>The genome sequence of a newly discovered highly antifungal drug resistant Aspergillus species, Aspergillus tanneri NIH 1004.</title>
        <authorList>
            <person name="Mounaud S."/>
            <person name="Singh I."/>
            <person name="Joardar V."/>
            <person name="Pakala S."/>
            <person name="Pakala S."/>
            <person name="Venepally P."/>
            <person name="Chung J.K."/>
            <person name="Losada L."/>
            <person name="Nierman W.C."/>
        </authorList>
    </citation>
    <scope>NUCLEOTIDE SEQUENCE [LARGE SCALE GENOMIC DNA]</scope>
    <source>
        <strain evidence="8 9">NIH1004</strain>
    </source>
</reference>
<dbReference type="GO" id="GO:0046872">
    <property type="term" value="F:metal ion binding"/>
    <property type="evidence" value="ECO:0007669"/>
    <property type="project" value="UniProtKB-KW"/>
</dbReference>
<evidence type="ECO:0000259" key="6">
    <source>
        <dbReference type="Pfam" id="PF00920"/>
    </source>
</evidence>
<evidence type="ECO:0000256" key="4">
    <source>
        <dbReference type="ARBA" id="ARBA00023014"/>
    </source>
</evidence>
<evidence type="ECO:0000313" key="8">
    <source>
        <dbReference type="EMBL" id="KAA8647497.1"/>
    </source>
</evidence>
<dbReference type="VEuPathDB" id="FungiDB:EYZ11_004409"/>
<dbReference type="PANTHER" id="PTHR43183:SF1">
    <property type="entry name" value="HYPOTHETICAL DIHYDROXY-ACID DEHYDRATASE (EUROFUNG)-RELATED"/>
    <property type="match status" value="1"/>
</dbReference>
<dbReference type="InterPro" id="IPR056740">
    <property type="entry name" value="ILV_EDD_C"/>
</dbReference>
<keyword evidence="3" id="KW-0408">Iron</keyword>
<dbReference type="GO" id="GO:0051536">
    <property type="term" value="F:iron-sulfur cluster binding"/>
    <property type="evidence" value="ECO:0007669"/>
    <property type="project" value="UniProtKB-KW"/>
</dbReference>
<dbReference type="InterPro" id="IPR052352">
    <property type="entry name" value="Sugar_Degrad_Dehydratases"/>
</dbReference>
<dbReference type="NCBIfam" id="NF004784">
    <property type="entry name" value="PRK06131.1"/>
    <property type="match status" value="1"/>
</dbReference>
<name>A0A5M9MYK4_9EURO</name>
<evidence type="ECO:0000256" key="2">
    <source>
        <dbReference type="ARBA" id="ARBA00022723"/>
    </source>
</evidence>
<dbReference type="InterPro" id="IPR042096">
    <property type="entry name" value="Dihydro-acid_dehy_C"/>
</dbReference>
<dbReference type="GeneID" id="54328892"/>
<feature type="domain" description="Dihydroxy-acid/6-phosphogluconate dehydratase C-terminal" evidence="7">
    <location>
        <begin position="422"/>
        <end position="627"/>
    </location>
</feature>
<comment type="similarity">
    <text evidence="1">Belongs to the IlvD/Edd family.</text>
</comment>
<dbReference type="Proteomes" id="UP000324241">
    <property type="component" value="Unassembled WGS sequence"/>
</dbReference>
<evidence type="ECO:0000259" key="7">
    <source>
        <dbReference type="Pfam" id="PF24877"/>
    </source>
</evidence>
<dbReference type="OrthoDB" id="3851628at2759"/>
<sequence>MALPTDWTHGKISEVRSFADACDIGVFDHLIVAVAMIWDQRDYTSDQDYDLSNPLSSTSGLRQGLTSYGDAHFSLFLRKVFIKALGYSEDALSRPIIGIINTYSGFNPCHANVPQLIEAARRGVHLHGGLAIEFPTISVHESFSYPTSMFLRNLMSMDTEEMIRAQPLDACIMIGGCDKTVPAQLMGGISANKPILPLVTGPMMPGSHRGQRIGACTDCRNNWAAFRAKEMDIEEISALNEELAPTIGTCGVMGTASTMACITAALGLMPLWGASAPAVSSARIRVAEETGANAVAVAVSKRKPQDILSEESFVNAITVLQAIGGSTNAVVHLLAIANRHPELTGVITLQSFEEIGRKTPLLIDLKPSGDNYMNDFHNAGGMLALLHTLRPLLQLSAMTITGLTLGELLDASTFRTFPLSMQIVRPLSDPLYPSSSLIVLRGNLAPDGAIMKACASKDRNLLSHTGPAMVFENAADLARRIDDPELPVTKDSVLILRGIGPVGNPGMPESGLIPIPRKLASAGVQDMLRLSDGRMSGTAGGTIILHISPESALVKSPFGLVQTGDLITCDADRRKLQVQVSAEELKRRIDTRKQRLTDGTRNTVPQRRKRGYIGLYERCVNQAQHGADFDFLSANGPDSK</sequence>
<accession>A0A5M9MYK4</accession>
<proteinExistence type="inferred from homology"/>
<gene>
    <name evidence="8" type="ORF">ATNIH1004_006190</name>
</gene>
<dbReference type="Pfam" id="PF24877">
    <property type="entry name" value="ILV_EDD_C"/>
    <property type="match status" value="1"/>
</dbReference>
<dbReference type="InterPro" id="IPR000581">
    <property type="entry name" value="ILV_EDD_N"/>
</dbReference>
<evidence type="ECO:0000256" key="5">
    <source>
        <dbReference type="ARBA" id="ARBA00023239"/>
    </source>
</evidence>
<dbReference type="InterPro" id="IPR020558">
    <property type="entry name" value="DiOHA_6PGluconate_deHydtase_CS"/>
</dbReference>
<dbReference type="InterPro" id="IPR037237">
    <property type="entry name" value="IlvD/EDD_N"/>
</dbReference>
<keyword evidence="2" id="KW-0479">Metal-binding</keyword>
<keyword evidence="5" id="KW-0456">Lyase</keyword>
<comment type="caution">
    <text evidence="8">The sequence shown here is derived from an EMBL/GenBank/DDBJ whole genome shotgun (WGS) entry which is preliminary data.</text>
</comment>